<evidence type="ECO:0000313" key="3">
    <source>
        <dbReference type="EMBL" id="RHE98662.1"/>
    </source>
</evidence>
<proteinExistence type="predicted"/>
<dbReference type="EMBL" id="QSKW01000007">
    <property type="protein sequence ID" value="RHE98662.1"/>
    <property type="molecule type" value="Genomic_DNA"/>
</dbReference>
<reference evidence="2 5" key="1">
    <citation type="submission" date="2015-09" db="EMBL/GenBank/DDBJ databases">
        <authorList>
            <consortium name="Pathogen Informatics"/>
        </authorList>
    </citation>
    <scope>NUCLEOTIDE SEQUENCE [LARGE SCALE GENOMIC DNA]</scope>
    <source>
        <strain evidence="2 5">2789STDY5608887</strain>
    </source>
</reference>
<dbReference type="SUPFAM" id="SSF141371">
    <property type="entry name" value="PilZ domain-like"/>
    <property type="match status" value="1"/>
</dbReference>
<evidence type="ECO:0000313" key="7">
    <source>
        <dbReference type="Proteomes" id="UP000286271"/>
    </source>
</evidence>
<dbReference type="EMBL" id="CYXX01000005">
    <property type="protein sequence ID" value="CUM88276.1"/>
    <property type="molecule type" value="Genomic_DNA"/>
</dbReference>
<evidence type="ECO:0000259" key="1">
    <source>
        <dbReference type="Pfam" id="PF07238"/>
    </source>
</evidence>
<dbReference type="Pfam" id="PF07238">
    <property type="entry name" value="PilZ"/>
    <property type="match status" value="1"/>
</dbReference>
<dbReference type="Gene3D" id="2.40.10.220">
    <property type="entry name" value="predicted glycosyltransferase like domains"/>
    <property type="match status" value="1"/>
</dbReference>
<organism evidence="2 5">
    <name type="scientific">Roseburia inulinivorans</name>
    <dbReference type="NCBI Taxonomy" id="360807"/>
    <lineage>
        <taxon>Bacteria</taxon>
        <taxon>Bacillati</taxon>
        <taxon>Bacillota</taxon>
        <taxon>Clostridia</taxon>
        <taxon>Lachnospirales</taxon>
        <taxon>Lachnospiraceae</taxon>
        <taxon>Roseburia</taxon>
    </lineage>
</organism>
<dbReference type="GO" id="GO:0035438">
    <property type="term" value="F:cyclic-di-GMP binding"/>
    <property type="evidence" value="ECO:0007669"/>
    <property type="project" value="InterPro"/>
</dbReference>
<protein>
    <submittedName>
        <fullName evidence="3">PilZ domain-containing protein</fullName>
    </submittedName>
</protein>
<evidence type="ECO:0000313" key="2">
    <source>
        <dbReference type="EMBL" id="CUM88276.1"/>
    </source>
</evidence>
<feature type="domain" description="PilZ" evidence="1">
    <location>
        <begin position="3"/>
        <end position="90"/>
    </location>
</feature>
<dbReference type="Proteomes" id="UP000095453">
    <property type="component" value="Unassembled WGS sequence"/>
</dbReference>
<accession>A0A173SE40</accession>
<dbReference type="Proteomes" id="UP000286271">
    <property type="component" value="Unassembled WGS sequence"/>
</dbReference>
<evidence type="ECO:0000313" key="4">
    <source>
        <dbReference type="EMBL" id="RHF83244.1"/>
    </source>
</evidence>
<reference evidence="6 7" key="2">
    <citation type="submission" date="2018-08" db="EMBL/GenBank/DDBJ databases">
        <title>A genome reference for cultivated species of the human gut microbiota.</title>
        <authorList>
            <person name="Zou Y."/>
            <person name="Xue W."/>
            <person name="Luo G."/>
        </authorList>
    </citation>
    <scope>NUCLEOTIDE SEQUENCE [LARGE SCALE GENOMIC DNA]</scope>
    <source>
        <strain evidence="4 6">AM23-23AC</strain>
        <strain evidence="3 7">AM27-11</strain>
    </source>
</reference>
<evidence type="ECO:0000313" key="6">
    <source>
        <dbReference type="Proteomes" id="UP000283701"/>
    </source>
</evidence>
<sequence length="101" mass="11359">MEERREISRVEYKTNGVVVICDTQEKIYVDVKDISPLGMGICVPEGHEGLLGKQVIIVAETLIMYAEVSREEKQEDGSTFIGVHAIKFTDDVLQYLFSHIG</sequence>
<dbReference type="EMBL" id="QRHP01000012">
    <property type="protein sequence ID" value="RHF83244.1"/>
    <property type="molecule type" value="Genomic_DNA"/>
</dbReference>
<dbReference type="Proteomes" id="UP000283701">
    <property type="component" value="Unassembled WGS sequence"/>
</dbReference>
<dbReference type="RefSeq" id="WP_055168200.1">
    <property type="nucleotide sequence ID" value="NZ_CATWND010000004.1"/>
</dbReference>
<dbReference type="AlphaFoldDB" id="A0A173SE40"/>
<dbReference type="InterPro" id="IPR009875">
    <property type="entry name" value="PilZ_domain"/>
</dbReference>
<evidence type="ECO:0000313" key="5">
    <source>
        <dbReference type="Proteomes" id="UP000095453"/>
    </source>
</evidence>
<gene>
    <name evidence="4" type="ORF">DW654_10895</name>
    <name evidence="3" type="ORF">DW707_06550</name>
    <name evidence="2" type="ORF">ERS852444_00910</name>
</gene>
<name>A0A173SE40_9FIRM</name>